<reference evidence="2" key="1">
    <citation type="submission" date="2020-11" db="EMBL/GenBank/DDBJ databases">
        <authorList>
            <consortium name="DOE Joint Genome Institute"/>
            <person name="Ahrendt S."/>
            <person name="Riley R."/>
            <person name="Andreopoulos W."/>
            <person name="LaButti K."/>
            <person name="Pangilinan J."/>
            <person name="Ruiz-duenas F.J."/>
            <person name="Barrasa J.M."/>
            <person name="Sanchez-Garcia M."/>
            <person name="Camarero S."/>
            <person name="Miyauchi S."/>
            <person name="Serrano A."/>
            <person name="Linde D."/>
            <person name="Babiker R."/>
            <person name="Drula E."/>
            <person name="Ayuso-Fernandez I."/>
            <person name="Pacheco R."/>
            <person name="Padilla G."/>
            <person name="Ferreira P."/>
            <person name="Barriuso J."/>
            <person name="Kellner H."/>
            <person name="Castanera R."/>
            <person name="Alfaro M."/>
            <person name="Ramirez L."/>
            <person name="Pisabarro A.G."/>
            <person name="Kuo A."/>
            <person name="Tritt A."/>
            <person name="Lipzen A."/>
            <person name="He G."/>
            <person name="Yan M."/>
            <person name="Ng V."/>
            <person name="Cullen D."/>
            <person name="Martin F."/>
            <person name="Rosso M.-N."/>
            <person name="Henrissat B."/>
            <person name="Hibbett D."/>
            <person name="Martinez A.T."/>
            <person name="Grigoriev I.V."/>
        </authorList>
    </citation>
    <scope>NUCLEOTIDE SEQUENCE</scope>
    <source>
        <strain evidence="2">AH 44721</strain>
    </source>
</reference>
<protein>
    <submittedName>
        <fullName evidence="2">Uncharacterized protein</fullName>
    </submittedName>
</protein>
<dbReference type="OrthoDB" id="3055171at2759"/>
<name>A0A9P5TQK1_GYMJU</name>
<comment type="caution">
    <text evidence="2">The sequence shown here is derived from an EMBL/GenBank/DDBJ whole genome shotgun (WGS) entry which is preliminary data.</text>
</comment>
<gene>
    <name evidence="2" type="ORF">CPB84DRAFT_1843847</name>
</gene>
<accession>A0A9P5TQK1</accession>
<evidence type="ECO:0000256" key="1">
    <source>
        <dbReference type="SAM" id="MobiDB-lite"/>
    </source>
</evidence>
<proteinExistence type="predicted"/>
<feature type="region of interest" description="Disordered" evidence="1">
    <location>
        <begin position="1"/>
        <end position="22"/>
    </location>
</feature>
<sequence length="650" mass="74571">MDYTQSGPRHEQAGTSRTFGESCNEFDESSRILCPAKGTPTPLDLFLQSRSPGMFTNEPVTSTSTRPPTFFDMHLHEDLRLKSIVVLDDLVGELPKLCDPYIEQVSDARKNDFHALKPLESRRDQKITDETSLQNHLQVIANMYSKVASGLLFKTDWVSVFRFHSKPKGYAHLKEAIADSYLHTTNEKQVLDQLSEQDLSDIELIEKHHFQNFMVAEVKSLHCGDDILSPELMQASHRVCGRLRVTGRQIGPDSTDTDGLIQRSRISTNYPCSNPNLTDKTERKRKRTRHVIQQLWTATVVQDATFVVFSSGKIEYIGIRHREQQTLYISALIRPTEHKDYVKLQVGLCIASYVDALDRAKRLETMLESGSQSLPTRFHLLIDEQLHISEPPKQLDPHKIDESNNRIKADFKRIQEITLFVNSFTLAVTQESNIWTLRRIGSCQDQRNRSTQIDSLLPYPSTGKFLAKLSVPLILKMSMTHDEALNLQLEHKRYGEIGPIKGLVEDLGLFSCQINSREKRYFLLLEDGGDSLYLRMNNQTKCGRGTKKDPRKHLKYHRAKYMKALKFLHKKGYTHNSINMRALVMKGKRAFIIDLKKCIKPTLSRLPSAIQKDINDMKFCLGIKKRVNVLRRPRLGHTWHKIQAIRAQTG</sequence>
<dbReference type="EMBL" id="JADNYJ010000014">
    <property type="protein sequence ID" value="KAF8907627.1"/>
    <property type="molecule type" value="Genomic_DNA"/>
</dbReference>
<evidence type="ECO:0000313" key="3">
    <source>
        <dbReference type="Proteomes" id="UP000724874"/>
    </source>
</evidence>
<feature type="compositionally biased region" description="Polar residues" evidence="1">
    <location>
        <begin position="1"/>
        <end position="21"/>
    </location>
</feature>
<dbReference type="Proteomes" id="UP000724874">
    <property type="component" value="Unassembled WGS sequence"/>
</dbReference>
<dbReference type="AlphaFoldDB" id="A0A9P5TQK1"/>
<organism evidence="2 3">
    <name type="scientific">Gymnopilus junonius</name>
    <name type="common">Spectacular rustgill mushroom</name>
    <name type="synonym">Gymnopilus spectabilis subsp. junonius</name>
    <dbReference type="NCBI Taxonomy" id="109634"/>
    <lineage>
        <taxon>Eukaryota</taxon>
        <taxon>Fungi</taxon>
        <taxon>Dikarya</taxon>
        <taxon>Basidiomycota</taxon>
        <taxon>Agaricomycotina</taxon>
        <taxon>Agaricomycetes</taxon>
        <taxon>Agaricomycetidae</taxon>
        <taxon>Agaricales</taxon>
        <taxon>Agaricineae</taxon>
        <taxon>Hymenogastraceae</taxon>
        <taxon>Gymnopilus</taxon>
    </lineage>
</organism>
<keyword evidence="3" id="KW-1185">Reference proteome</keyword>
<evidence type="ECO:0000313" key="2">
    <source>
        <dbReference type="EMBL" id="KAF8907627.1"/>
    </source>
</evidence>